<dbReference type="InterPro" id="IPR008225">
    <property type="entry name" value="F420-0_g-glutamyl_ligase"/>
</dbReference>
<feature type="binding site" evidence="10">
    <location>
        <position position="301"/>
    </location>
    <ligand>
        <name>coenzyme F420-(gamma-Glu)n</name>
        <dbReference type="ChEBI" id="CHEBI:133980"/>
    </ligand>
</feature>
<sequence>MNPSFQVWAVPGLPEVQAGDDLAKLIAAAEPGLADGDILLVTSKIVSKAEGRITEATDREAAIDAETVRVVARRGTLRIVENRQGLIMAAAGVDASNTPAGTVLLLPEDPDASAAAIRAGLRDALGVEVGVVVTDTFGRPWRNGLTDVAIGASGVRVLDDLRGGTDGHGNPLSATVVSLADELAAAGDLVKGKAGGLPVAVVRGLGHLAGEGSAREMVRAPVDDMFRLGTSEAVREAVTQRRTVRAFTAEPVDPGAVRRAVAAAVTAPAPHHTTPWRFVLLESEESRTRLLDAMRDAWIEDLRRDGKSEESIAKRVARGEVLRAAPYLVVPCLVMDGSHSYGDARRDGAEREMFVVAAGAGVQNFLVALAGERLGSAWVSSTMFCRDVVRDCLDLPAHWDPMGAVAVGHAAEPPKERPAREASAFIEVR</sequence>
<evidence type="ECO:0000259" key="12">
    <source>
        <dbReference type="Pfam" id="PF01996"/>
    </source>
</evidence>
<dbReference type="InterPro" id="IPR002847">
    <property type="entry name" value="F420-0_gamma-glut_ligase-dom"/>
</dbReference>
<feature type="region of interest" description="Coenzyme F420:L-glutamate ligase" evidence="10">
    <location>
        <begin position="1"/>
        <end position="229"/>
    </location>
</feature>
<feature type="domain" description="Coenzyme F420:L-glutamate ligase-like" evidence="12">
    <location>
        <begin position="13"/>
        <end position="204"/>
    </location>
</feature>
<comment type="cofactor">
    <cofactor evidence="10">
        <name>Mg(2+)</name>
        <dbReference type="ChEBI" id="CHEBI:18420"/>
    </cofactor>
    <cofactor evidence="10">
        <name>Mn(2+)</name>
        <dbReference type="ChEBI" id="CHEBI:29035"/>
    </cofactor>
    <text evidence="10">Binds 2 divalent metal cations per subunit. The ions could be magnesium and/or manganese.</text>
</comment>
<dbReference type="HAMAP" id="MF_01259">
    <property type="entry name" value="F420_ligase_FbiB"/>
    <property type="match status" value="1"/>
</dbReference>
<keyword evidence="5 10" id="KW-0630">Potassium</keyword>
<dbReference type="GO" id="GO:0005525">
    <property type="term" value="F:GTP binding"/>
    <property type="evidence" value="ECO:0007669"/>
    <property type="project" value="UniProtKB-KW"/>
</dbReference>
<evidence type="ECO:0000256" key="8">
    <source>
        <dbReference type="ARBA" id="ARBA00023211"/>
    </source>
</evidence>
<dbReference type="Gene3D" id="3.40.109.10">
    <property type="entry name" value="NADH Oxidase"/>
    <property type="match status" value="1"/>
</dbReference>
<keyword evidence="7 10" id="KW-0342">GTP-binding</keyword>
<evidence type="ECO:0000256" key="6">
    <source>
        <dbReference type="ARBA" id="ARBA00023002"/>
    </source>
</evidence>
<evidence type="ECO:0000256" key="7">
    <source>
        <dbReference type="ARBA" id="ARBA00023134"/>
    </source>
</evidence>
<keyword evidence="1 10" id="KW-0436">Ligase</keyword>
<keyword evidence="6 10" id="KW-0560">Oxidoreductase</keyword>
<evidence type="ECO:0000256" key="1">
    <source>
        <dbReference type="ARBA" id="ARBA00022598"/>
    </source>
</evidence>
<dbReference type="SUPFAM" id="SSF144010">
    <property type="entry name" value="CofE-like"/>
    <property type="match status" value="1"/>
</dbReference>
<evidence type="ECO:0000256" key="3">
    <source>
        <dbReference type="ARBA" id="ARBA00022741"/>
    </source>
</evidence>
<dbReference type="Gene3D" id="3.90.1660.10">
    <property type="entry name" value="CofE-like domain"/>
    <property type="match status" value="1"/>
</dbReference>
<feature type="region of interest" description="Dehydro-coenzyme F420-0 reductase" evidence="10">
    <location>
        <begin position="230"/>
        <end position="429"/>
    </location>
</feature>
<feature type="binding site" evidence="10">
    <location>
        <position position="417"/>
    </location>
    <ligand>
        <name>FMN</name>
        <dbReference type="ChEBI" id="CHEBI:58210"/>
    </ligand>
</feature>
<evidence type="ECO:0000256" key="10">
    <source>
        <dbReference type="HAMAP-Rule" id="MF_01259"/>
    </source>
</evidence>
<dbReference type="Pfam" id="PF01996">
    <property type="entry name" value="F420_ligase"/>
    <property type="match status" value="1"/>
</dbReference>
<comment type="caution">
    <text evidence="10">Lacks conserved residue(s) required for the propagation of feature annotation.</text>
</comment>
<dbReference type="NCBIfam" id="NF009810">
    <property type="entry name" value="PRK13294.1"/>
    <property type="match status" value="1"/>
</dbReference>
<keyword evidence="3 10" id="KW-0547">Nucleotide-binding</keyword>
<comment type="catalytic activity">
    <reaction evidence="10">
        <text>oxidized coenzyme F420-1 + GTP + L-glutamate = oxidized coenzyme F420-2 + GDP + phosphate + H(+)</text>
        <dbReference type="Rhea" id="RHEA:30523"/>
        <dbReference type="ChEBI" id="CHEBI:15378"/>
        <dbReference type="ChEBI" id="CHEBI:29985"/>
        <dbReference type="ChEBI" id="CHEBI:37565"/>
        <dbReference type="ChEBI" id="CHEBI:43474"/>
        <dbReference type="ChEBI" id="CHEBI:57922"/>
        <dbReference type="ChEBI" id="CHEBI:58189"/>
        <dbReference type="ChEBI" id="CHEBI:59920"/>
        <dbReference type="EC" id="6.3.2.34"/>
    </reaction>
</comment>
<dbReference type="FunFam" id="3.40.109.10:FF:000009">
    <property type="entry name" value="Coenzyme F420:L-glutamate ligase"/>
    <property type="match status" value="1"/>
</dbReference>
<evidence type="ECO:0000256" key="5">
    <source>
        <dbReference type="ARBA" id="ARBA00022958"/>
    </source>
</evidence>
<feature type="binding site" evidence="10">
    <location>
        <position position="380"/>
    </location>
    <ligand>
        <name>FMN</name>
        <dbReference type="ChEBI" id="CHEBI:58210"/>
    </ligand>
</feature>
<feature type="binding site" evidence="10">
    <location>
        <position position="136"/>
    </location>
    <ligand>
        <name>a divalent metal cation</name>
        <dbReference type="ChEBI" id="CHEBI:60240"/>
        <label>2</label>
    </ligand>
</feature>
<dbReference type="SUPFAM" id="SSF55469">
    <property type="entry name" value="FMN-dependent nitroreductase-like"/>
    <property type="match status" value="1"/>
</dbReference>
<dbReference type="PANTHER" id="PTHR47917:SF1">
    <property type="entry name" value="COENZYME F420:L-GLUTAMATE LIGASE"/>
    <property type="match status" value="1"/>
</dbReference>
<dbReference type="NCBIfam" id="TIGR01916">
    <property type="entry name" value="F420_cofE"/>
    <property type="match status" value="1"/>
</dbReference>
<gene>
    <name evidence="10" type="primary">fbiB</name>
    <name evidence="13" type="ORF">OG549_24920</name>
</gene>
<dbReference type="GO" id="GO:0052890">
    <property type="term" value="F:oxidoreductase activity, acting on the CH-CH group of donors, with a flavin as acceptor"/>
    <property type="evidence" value="ECO:0007669"/>
    <property type="project" value="UniProtKB-UniRule"/>
</dbReference>
<dbReference type="EC" id="6.3.2.34" evidence="10"/>
<evidence type="ECO:0000256" key="4">
    <source>
        <dbReference type="ARBA" id="ARBA00022842"/>
    </source>
</evidence>
<dbReference type="InterPro" id="IPR019943">
    <property type="entry name" value="F420_FbiB_C"/>
</dbReference>
<organism evidence="13">
    <name type="scientific">Streptomyces sp. NBC_00003</name>
    <dbReference type="NCBI Taxonomy" id="2903608"/>
    <lineage>
        <taxon>Bacteria</taxon>
        <taxon>Bacillati</taxon>
        <taxon>Actinomycetota</taxon>
        <taxon>Actinomycetes</taxon>
        <taxon>Kitasatosporales</taxon>
        <taxon>Streptomycetaceae</taxon>
        <taxon>Streptomyces</taxon>
    </lineage>
</organism>
<feature type="binding site" evidence="10">
    <location>
        <position position="43"/>
    </location>
    <ligand>
        <name>GTP</name>
        <dbReference type="ChEBI" id="CHEBI:37565"/>
    </ligand>
</feature>
<dbReference type="Gene3D" id="3.30.1330.100">
    <property type="entry name" value="CofE-like"/>
    <property type="match status" value="1"/>
</dbReference>
<feature type="binding site" evidence="10">
    <location>
        <position position="135"/>
    </location>
    <ligand>
        <name>a divalent metal cation</name>
        <dbReference type="ChEBI" id="CHEBI:60240"/>
        <label>1</label>
    </ligand>
</feature>
<feature type="binding site" evidence="10">
    <location>
        <position position="97"/>
    </location>
    <ligand>
        <name>GTP</name>
        <dbReference type="ChEBI" id="CHEBI:37565"/>
    </ligand>
</feature>
<dbReference type="EC" id="1.3.8.17" evidence="10"/>
<comment type="function">
    <text evidence="10">Bifunctional enzyme that catalyzes the GTP-dependent successive addition of two or more gamma-linked L-glutamates to the L-lactyl phosphodiester of 7,8-didemethyl-8-hydroxy-5-deazariboflavin (F420-0) to form polyglutamated F420 derivatives, and the FMNH2-dependent reduction of dehydro-F420-0 to form F420-0.</text>
</comment>
<dbReference type="InterPro" id="IPR023661">
    <property type="entry name" value="FbiB"/>
</dbReference>
<dbReference type="EC" id="6.3.2.31" evidence="10"/>
<accession>A0AAU2V831</accession>
<dbReference type="GO" id="GO:0046872">
    <property type="term" value="F:metal ion binding"/>
    <property type="evidence" value="ECO:0007669"/>
    <property type="project" value="UniProtKB-KW"/>
</dbReference>
<keyword evidence="4 10" id="KW-0460">Magnesium</keyword>
<dbReference type="PANTHER" id="PTHR47917">
    <property type="match status" value="1"/>
</dbReference>
<dbReference type="GO" id="GO:0052619">
    <property type="term" value="F:coenzyme F420-1:gamma-L-glutamate ligase activity"/>
    <property type="evidence" value="ECO:0007669"/>
    <property type="project" value="UniProtKB-UniRule"/>
</dbReference>
<evidence type="ECO:0000259" key="11">
    <source>
        <dbReference type="Pfam" id="PF00881"/>
    </source>
</evidence>
<feature type="binding site" evidence="10">
    <location>
        <position position="94"/>
    </location>
    <ligand>
        <name>a divalent metal cation</name>
        <dbReference type="ChEBI" id="CHEBI:60240"/>
        <label>1</label>
    </ligand>
</feature>
<dbReference type="Pfam" id="PF00881">
    <property type="entry name" value="Nitroreductase"/>
    <property type="match status" value="1"/>
</dbReference>
<keyword evidence="9 10" id="KW-0511">Multifunctional enzyme</keyword>
<dbReference type="GO" id="GO:0052618">
    <property type="term" value="F:coenzyme F420-0:L-glutamate ligase activity"/>
    <property type="evidence" value="ECO:0007669"/>
    <property type="project" value="UniProtKB-UniRule"/>
</dbReference>
<feature type="binding site" evidence="10">
    <location>
        <position position="269"/>
    </location>
    <ligand>
        <name>FMN</name>
        <dbReference type="ChEBI" id="CHEBI:58210"/>
    </ligand>
</feature>
<feature type="binding site" evidence="10">
    <location>
        <position position="48"/>
    </location>
    <ligand>
        <name>GTP</name>
        <dbReference type="ChEBI" id="CHEBI:37565"/>
    </ligand>
</feature>
<dbReference type="GO" id="GO:0052645">
    <property type="term" value="P:F420-0 metabolic process"/>
    <property type="evidence" value="ECO:0007669"/>
    <property type="project" value="UniProtKB-UniRule"/>
</dbReference>
<evidence type="ECO:0000313" key="13">
    <source>
        <dbReference type="EMBL" id="WTW63628.1"/>
    </source>
</evidence>
<proteinExistence type="inferred from homology"/>
<keyword evidence="8 10" id="KW-0464">Manganese</keyword>
<dbReference type="AlphaFoldDB" id="A0AAU2V831"/>
<comment type="cofactor">
    <cofactor evidence="10">
        <name>K(+)</name>
        <dbReference type="ChEBI" id="CHEBI:29103"/>
    </cofactor>
    <text evidence="10">Monovalent cation. The ion could be potassium.</text>
</comment>
<feature type="domain" description="Nitroreductase" evidence="11">
    <location>
        <begin position="238"/>
        <end position="409"/>
    </location>
</feature>
<name>A0AAU2V831_9ACTN</name>
<comment type="catalytic activity">
    <reaction evidence="10">
        <text>oxidized coenzyme F420-0 + FMN + H(+) = dehydro coenzyme F420-0 + FMNH2</text>
        <dbReference type="Rhea" id="RHEA:60360"/>
        <dbReference type="ChEBI" id="CHEBI:15378"/>
        <dbReference type="ChEBI" id="CHEBI:57618"/>
        <dbReference type="ChEBI" id="CHEBI:58210"/>
        <dbReference type="ChEBI" id="CHEBI:59907"/>
        <dbReference type="ChEBI" id="CHEBI:143705"/>
        <dbReference type="EC" id="1.3.8.17"/>
    </reaction>
</comment>
<evidence type="ECO:0000256" key="9">
    <source>
        <dbReference type="ARBA" id="ARBA00023268"/>
    </source>
</evidence>
<feature type="binding site" evidence="10">
    <location>
        <begin position="13"/>
        <end position="16"/>
    </location>
    <ligand>
        <name>GTP</name>
        <dbReference type="ChEBI" id="CHEBI:37565"/>
    </ligand>
</feature>
<dbReference type="InterPro" id="IPR029479">
    <property type="entry name" value="Nitroreductase"/>
</dbReference>
<comment type="pathway">
    <text evidence="10">Cofactor biosynthesis; coenzyme F420 biosynthesis.</text>
</comment>
<evidence type="ECO:0000256" key="2">
    <source>
        <dbReference type="ARBA" id="ARBA00022723"/>
    </source>
</evidence>
<dbReference type="InterPro" id="IPR000415">
    <property type="entry name" value="Nitroreductase-like"/>
</dbReference>
<keyword evidence="2 10" id="KW-0479">Metal-binding</keyword>
<protein>
    <recommendedName>
        <fullName evidence="10">Bifunctional F420 biosynthesis protein FbiB</fullName>
    </recommendedName>
    <domain>
        <recommendedName>
            <fullName evidence="10">Coenzyme F420:L-glutamate ligase</fullName>
            <ecNumber evidence="10">6.3.2.31</ecNumber>
            <ecNumber evidence="10">6.3.2.34</ecNumber>
        </recommendedName>
        <alternativeName>
            <fullName evidence="10">Coenzyme F420-0:L-glutamate ligase</fullName>
        </alternativeName>
        <alternativeName>
            <fullName evidence="10">Coenzyme F420-1:gamma-L-glutamate ligase</fullName>
        </alternativeName>
    </domain>
    <domain>
        <recommendedName>
            <fullName evidence="10">Dehydro-coenzyme F420-0 reductase</fullName>
            <ecNumber evidence="10">1.3.8.17</ecNumber>
        </recommendedName>
    </domain>
</protein>
<comment type="catalytic activity">
    <reaction evidence="10">
        <text>oxidized coenzyme F420-0 + GTP + L-glutamate = oxidized coenzyme F420-1 + GDP + phosphate + H(+)</text>
        <dbReference type="Rhea" id="RHEA:30555"/>
        <dbReference type="ChEBI" id="CHEBI:15378"/>
        <dbReference type="ChEBI" id="CHEBI:29985"/>
        <dbReference type="ChEBI" id="CHEBI:37565"/>
        <dbReference type="ChEBI" id="CHEBI:43474"/>
        <dbReference type="ChEBI" id="CHEBI:58189"/>
        <dbReference type="ChEBI" id="CHEBI:59907"/>
        <dbReference type="ChEBI" id="CHEBI:59920"/>
        <dbReference type="EC" id="6.3.2.31"/>
    </reaction>
</comment>
<reference evidence="13" key="1">
    <citation type="submission" date="2022-10" db="EMBL/GenBank/DDBJ databases">
        <title>The complete genomes of actinobacterial strains from the NBC collection.</title>
        <authorList>
            <person name="Joergensen T.S."/>
            <person name="Alvarez Arevalo M."/>
            <person name="Sterndorff E.B."/>
            <person name="Faurdal D."/>
            <person name="Vuksanovic O."/>
            <person name="Mourched A.-S."/>
            <person name="Charusanti P."/>
            <person name="Shaw S."/>
            <person name="Blin K."/>
            <person name="Weber T."/>
        </authorList>
    </citation>
    <scope>NUCLEOTIDE SEQUENCE</scope>
    <source>
        <strain evidence="13">NBC_00003</strain>
    </source>
</reference>
<comment type="similarity">
    <text evidence="10">In the N-terminal section; belongs to the CofE family.</text>
</comment>
<dbReference type="NCBIfam" id="TIGR03553">
    <property type="entry name" value="F420_FbiB_CTERM"/>
    <property type="match status" value="1"/>
</dbReference>
<dbReference type="EMBL" id="CP108318">
    <property type="protein sequence ID" value="WTW63628.1"/>
    <property type="molecule type" value="Genomic_DNA"/>
</dbReference>